<evidence type="ECO:0000313" key="2">
    <source>
        <dbReference type="Proteomes" id="UP000008177"/>
    </source>
</evidence>
<dbReference type="Proteomes" id="UP000008177">
    <property type="component" value="Unplaced contigs"/>
</dbReference>
<accession>G2XT36</accession>
<dbReference type="InParanoid" id="G2XT36"/>
<reference evidence="2" key="1">
    <citation type="journal article" date="2011" name="PLoS Genet.">
        <title>Genomic analysis of the necrotrophic fungal pathogens Sclerotinia sclerotiorum and Botrytis cinerea.</title>
        <authorList>
            <person name="Amselem J."/>
            <person name="Cuomo C.A."/>
            <person name="van Kan J.A."/>
            <person name="Viaud M."/>
            <person name="Benito E.P."/>
            <person name="Couloux A."/>
            <person name="Coutinho P.M."/>
            <person name="de Vries R.P."/>
            <person name="Dyer P.S."/>
            <person name="Fillinger S."/>
            <person name="Fournier E."/>
            <person name="Gout L."/>
            <person name="Hahn M."/>
            <person name="Kohn L."/>
            <person name="Lapalu N."/>
            <person name="Plummer K.M."/>
            <person name="Pradier J.M."/>
            <person name="Quevillon E."/>
            <person name="Sharon A."/>
            <person name="Simon A."/>
            <person name="ten Have A."/>
            <person name="Tudzynski B."/>
            <person name="Tudzynski P."/>
            <person name="Wincker P."/>
            <person name="Andrew M."/>
            <person name="Anthouard V."/>
            <person name="Beever R.E."/>
            <person name="Beffa R."/>
            <person name="Benoit I."/>
            <person name="Bouzid O."/>
            <person name="Brault B."/>
            <person name="Chen Z."/>
            <person name="Choquer M."/>
            <person name="Collemare J."/>
            <person name="Cotton P."/>
            <person name="Danchin E.G."/>
            <person name="Da Silva C."/>
            <person name="Gautier A."/>
            <person name="Giraud C."/>
            <person name="Giraud T."/>
            <person name="Gonzalez C."/>
            <person name="Grossetete S."/>
            <person name="Guldener U."/>
            <person name="Henrissat B."/>
            <person name="Howlett B.J."/>
            <person name="Kodira C."/>
            <person name="Kretschmer M."/>
            <person name="Lappartient A."/>
            <person name="Leroch M."/>
            <person name="Levis C."/>
            <person name="Mauceli E."/>
            <person name="Neuveglise C."/>
            <person name="Oeser B."/>
            <person name="Pearson M."/>
            <person name="Poulain J."/>
            <person name="Poussereau N."/>
            <person name="Quesneville H."/>
            <person name="Rascle C."/>
            <person name="Schumacher J."/>
            <person name="Segurens B."/>
            <person name="Sexton A."/>
            <person name="Silva E."/>
            <person name="Sirven C."/>
            <person name="Soanes D.M."/>
            <person name="Talbot N.J."/>
            <person name="Templeton M."/>
            <person name="Yandava C."/>
            <person name="Yarden O."/>
            <person name="Zeng Q."/>
            <person name="Rollins J.A."/>
            <person name="Lebrun M.H."/>
            <person name="Dickman M."/>
        </authorList>
    </citation>
    <scope>NUCLEOTIDE SEQUENCE [LARGE SCALE GENOMIC DNA]</scope>
    <source>
        <strain evidence="2">T4</strain>
    </source>
</reference>
<protein>
    <submittedName>
        <fullName evidence="1">Uncharacterized protein</fullName>
    </submittedName>
</protein>
<organism evidence="1 2">
    <name type="scientific">Botryotinia fuckeliana (strain T4)</name>
    <name type="common">Noble rot fungus</name>
    <name type="synonym">Botrytis cinerea</name>
    <dbReference type="NCBI Taxonomy" id="999810"/>
    <lineage>
        <taxon>Eukaryota</taxon>
        <taxon>Fungi</taxon>
        <taxon>Dikarya</taxon>
        <taxon>Ascomycota</taxon>
        <taxon>Pezizomycotina</taxon>
        <taxon>Leotiomycetes</taxon>
        <taxon>Helotiales</taxon>
        <taxon>Sclerotiniaceae</taxon>
        <taxon>Botrytis</taxon>
    </lineage>
</organism>
<name>G2XT36_BOTF4</name>
<evidence type="ECO:0000313" key="1">
    <source>
        <dbReference type="EMBL" id="CCD43750.1"/>
    </source>
</evidence>
<dbReference type="AlphaFoldDB" id="G2XT36"/>
<dbReference type="HOGENOM" id="CLU_2812017_0_0_1"/>
<gene>
    <name evidence="1" type="ORF">BofuT4_uP009980.1</name>
</gene>
<dbReference type="EMBL" id="FQ790265">
    <property type="protein sequence ID" value="CCD43750.1"/>
    <property type="molecule type" value="Genomic_DNA"/>
</dbReference>
<sequence length="67" mass="7839">MCCWQRPELQITWFPRQISSNSRHQVYSPLQLDTTHVGRNQAIFKFLTTVLRGETSKPRLGVHRTVS</sequence>
<proteinExistence type="predicted"/>